<dbReference type="Gene3D" id="1.10.8.200">
    <property type="entry name" value="Replisome organizer (g39p helicase loader/inhibitor protein)"/>
    <property type="match status" value="1"/>
</dbReference>
<accession>A0A917AKS1</accession>
<evidence type="ECO:0008006" key="3">
    <source>
        <dbReference type="Google" id="ProtNLM"/>
    </source>
</evidence>
<dbReference type="EMBL" id="BMFK01000001">
    <property type="protein sequence ID" value="GGE57978.1"/>
    <property type="molecule type" value="Genomic_DNA"/>
</dbReference>
<dbReference type="Proteomes" id="UP000605259">
    <property type="component" value="Unassembled WGS sequence"/>
</dbReference>
<reference evidence="1" key="2">
    <citation type="submission" date="2020-09" db="EMBL/GenBank/DDBJ databases">
        <authorList>
            <person name="Sun Q."/>
            <person name="Zhou Y."/>
        </authorList>
    </citation>
    <scope>NUCLEOTIDE SEQUENCE</scope>
    <source>
        <strain evidence="1">CGMCC 1.12698</strain>
    </source>
</reference>
<gene>
    <name evidence="1" type="ORF">GCM10007140_05440</name>
</gene>
<comment type="caution">
    <text evidence="1">The sequence shown here is derived from an EMBL/GenBank/DDBJ whole genome shotgun (WGS) entry which is preliminary data.</text>
</comment>
<evidence type="ECO:0000313" key="1">
    <source>
        <dbReference type="EMBL" id="GGE57978.1"/>
    </source>
</evidence>
<organism evidence="1 2">
    <name type="scientific">Priestia taiwanensis</name>
    <dbReference type="NCBI Taxonomy" id="1347902"/>
    <lineage>
        <taxon>Bacteria</taxon>
        <taxon>Bacillati</taxon>
        <taxon>Bacillota</taxon>
        <taxon>Bacilli</taxon>
        <taxon>Bacillales</taxon>
        <taxon>Bacillaceae</taxon>
        <taxon>Priestia</taxon>
    </lineage>
</organism>
<dbReference type="AlphaFoldDB" id="A0A917AKS1"/>
<evidence type="ECO:0000313" key="2">
    <source>
        <dbReference type="Proteomes" id="UP000605259"/>
    </source>
</evidence>
<keyword evidence="2" id="KW-1185">Reference proteome</keyword>
<reference evidence="1" key="1">
    <citation type="journal article" date="2014" name="Int. J. Syst. Evol. Microbiol.">
        <title>Complete genome sequence of Corynebacterium casei LMG S-19264T (=DSM 44701T), isolated from a smear-ripened cheese.</title>
        <authorList>
            <consortium name="US DOE Joint Genome Institute (JGI-PGF)"/>
            <person name="Walter F."/>
            <person name="Albersmeier A."/>
            <person name="Kalinowski J."/>
            <person name="Ruckert C."/>
        </authorList>
    </citation>
    <scope>NUCLEOTIDE SEQUENCE</scope>
    <source>
        <strain evidence="1">CGMCC 1.12698</strain>
    </source>
</reference>
<dbReference type="RefSeq" id="WP_188386907.1">
    <property type="nucleotide sequence ID" value="NZ_BMFK01000001.1"/>
</dbReference>
<proteinExistence type="predicted"/>
<protein>
    <recommendedName>
        <fullName evidence="3">Loader and inhibitor of phage G40P</fullName>
    </recommendedName>
</protein>
<name>A0A917AKS1_9BACI</name>
<sequence length="113" mass="13337">MTKREIFQLLGKIVLAYPMKCTEVSQQKVELYYETLQHYEKDCVENMLKRYIAADNKYPPNLSHLIPVMKREQPAHVYTQKLYNWATNAAQPERRATIIEAARKRLKGGMYND</sequence>